<keyword evidence="1" id="KW-0472">Membrane</keyword>
<organism evidence="2 3">
    <name type="scientific">Sphingomonas melonis</name>
    <dbReference type="NCBI Taxonomy" id="152682"/>
    <lineage>
        <taxon>Bacteria</taxon>
        <taxon>Pseudomonadati</taxon>
        <taxon>Pseudomonadota</taxon>
        <taxon>Alphaproteobacteria</taxon>
        <taxon>Sphingomonadales</taxon>
        <taxon>Sphingomonadaceae</taxon>
        <taxon>Sphingomonas</taxon>
    </lineage>
</organism>
<keyword evidence="1" id="KW-0812">Transmembrane</keyword>
<evidence type="ECO:0000256" key="1">
    <source>
        <dbReference type="SAM" id="Phobius"/>
    </source>
</evidence>
<dbReference type="RefSeq" id="WP_179510428.1">
    <property type="nucleotide sequence ID" value="NZ_JACCBY010000008.1"/>
</dbReference>
<reference evidence="2 3" key="1">
    <citation type="submission" date="2020-08" db="EMBL/GenBank/DDBJ databases">
        <title>The Agave Microbiome: Exploring the role of microbial communities in plant adaptations to desert environments.</title>
        <authorList>
            <person name="Partida-Martinez L.P."/>
        </authorList>
    </citation>
    <scope>NUCLEOTIDE SEQUENCE [LARGE SCALE GENOMIC DNA]</scope>
    <source>
        <strain evidence="2 3">AS2.3</strain>
    </source>
</reference>
<gene>
    <name evidence="2" type="ORF">HD841_003851</name>
</gene>
<proteinExistence type="predicted"/>
<evidence type="ECO:0000313" key="2">
    <source>
        <dbReference type="EMBL" id="NYD92031.1"/>
    </source>
</evidence>
<sequence length="59" mass="6142">MPLWVHAVVAFAIAPVAFGVAHIMPGAGMMAVVLGTTLWTVWSVGRARRRAGGASARPD</sequence>
<dbReference type="AlphaFoldDB" id="A0A7Y9K3E6"/>
<name>A0A7Y9K3E6_9SPHN</name>
<keyword evidence="1" id="KW-1133">Transmembrane helix</keyword>
<protein>
    <submittedName>
        <fullName evidence="2">Uncharacterized protein</fullName>
    </submittedName>
</protein>
<evidence type="ECO:0000313" key="3">
    <source>
        <dbReference type="Proteomes" id="UP000517753"/>
    </source>
</evidence>
<comment type="caution">
    <text evidence="2">The sequence shown here is derived from an EMBL/GenBank/DDBJ whole genome shotgun (WGS) entry which is preliminary data.</text>
</comment>
<feature type="transmembrane region" description="Helical" evidence="1">
    <location>
        <begin position="29"/>
        <end position="47"/>
    </location>
</feature>
<dbReference type="EMBL" id="JACCBY010000008">
    <property type="protein sequence ID" value="NYD92031.1"/>
    <property type="molecule type" value="Genomic_DNA"/>
</dbReference>
<accession>A0A7Y9K3E6</accession>
<keyword evidence="3" id="KW-1185">Reference proteome</keyword>
<dbReference type="Proteomes" id="UP000517753">
    <property type="component" value="Unassembled WGS sequence"/>
</dbReference>